<organism evidence="5 6">
    <name type="scientific">Pleurostoma richardsiae</name>
    <dbReference type="NCBI Taxonomy" id="41990"/>
    <lineage>
        <taxon>Eukaryota</taxon>
        <taxon>Fungi</taxon>
        <taxon>Dikarya</taxon>
        <taxon>Ascomycota</taxon>
        <taxon>Pezizomycotina</taxon>
        <taxon>Sordariomycetes</taxon>
        <taxon>Sordariomycetidae</taxon>
        <taxon>Calosphaeriales</taxon>
        <taxon>Pleurostomataceae</taxon>
        <taxon>Pleurostoma</taxon>
    </lineage>
</organism>
<dbReference type="InterPro" id="IPR050327">
    <property type="entry name" value="Proton-linked_MCT"/>
</dbReference>
<feature type="transmembrane region" description="Helical" evidence="4">
    <location>
        <begin position="174"/>
        <end position="193"/>
    </location>
</feature>
<dbReference type="EMBL" id="JANBVO010000042">
    <property type="protein sequence ID" value="KAJ9134600.1"/>
    <property type="molecule type" value="Genomic_DNA"/>
</dbReference>
<dbReference type="SUPFAM" id="SSF103473">
    <property type="entry name" value="MFS general substrate transporter"/>
    <property type="match status" value="1"/>
</dbReference>
<dbReference type="GO" id="GO:0016020">
    <property type="term" value="C:membrane"/>
    <property type="evidence" value="ECO:0007669"/>
    <property type="project" value="UniProtKB-SubCell"/>
</dbReference>
<dbReference type="Pfam" id="PF07690">
    <property type="entry name" value="MFS_1"/>
    <property type="match status" value="1"/>
</dbReference>
<dbReference type="Gene3D" id="1.20.1250.20">
    <property type="entry name" value="MFS general substrate transporter like domains"/>
    <property type="match status" value="1"/>
</dbReference>
<evidence type="ECO:0000256" key="1">
    <source>
        <dbReference type="ARBA" id="ARBA00004141"/>
    </source>
</evidence>
<proteinExistence type="inferred from homology"/>
<keyword evidence="6" id="KW-1185">Reference proteome</keyword>
<dbReference type="GO" id="GO:0022857">
    <property type="term" value="F:transmembrane transporter activity"/>
    <property type="evidence" value="ECO:0007669"/>
    <property type="project" value="InterPro"/>
</dbReference>
<feature type="transmembrane region" description="Helical" evidence="4">
    <location>
        <begin position="138"/>
        <end position="162"/>
    </location>
</feature>
<reference evidence="5" key="1">
    <citation type="submission" date="2022-07" db="EMBL/GenBank/DDBJ databases">
        <title>Fungi with potential for degradation of polypropylene.</title>
        <authorList>
            <person name="Gostincar C."/>
        </authorList>
    </citation>
    <scope>NUCLEOTIDE SEQUENCE</scope>
    <source>
        <strain evidence="5">EXF-13308</strain>
    </source>
</reference>
<dbReference type="InterPro" id="IPR011701">
    <property type="entry name" value="MFS"/>
</dbReference>
<dbReference type="PANTHER" id="PTHR11360">
    <property type="entry name" value="MONOCARBOXYLATE TRANSPORTER"/>
    <property type="match status" value="1"/>
</dbReference>
<dbReference type="PANTHER" id="PTHR11360:SF130">
    <property type="entry name" value="MAJOR FACILITATOR SUPERFAMILY (MFS) PROFILE DOMAIN-CONTAINING PROTEIN-RELATED"/>
    <property type="match status" value="1"/>
</dbReference>
<feature type="transmembrane region" description="Helical" evidence="4">
    <location>
        <begin position="205"/>
        <end position="225"/>
    </location>
</feature>
<dbReference type="Proteomes" id="UP001174694">
    <property type="component" value="Unassembled WGS sequence"/>
</dbReference>
<keyword evidence="4" id="KW-1133">Transmembrane helix</keyword>
<protein>
    <submittedName>
        <fullName evidence="5">Riboflavin transporter MCH5</fullName>
    </submittedName>
</protein>
<dbReference type="InterPro" id="IPR036259">
    <property type="entry name" value="MFS_trans_sf"/>
</dbReference>
<feature type="region of interest" description="Disordered" evidence="3">
    <location>
        <begin position="1"/>
        <end position="45"/>
    </location>
</feature>
<feature type="transmembrane region" description="Helical" evidence="4">
    <location>
        <begin position="113"/>
        <end position="132"/>
    </location>
</feature>
<feature type="transmembrane region" description="Helical" evidence="4">
    <location>
        <begin position="375"/>
        <end position="397"/>
    </location>
</feature>
<evidence type="ECO:0000313" key="5">
    <source>
        <dbReference type="EMBL" id="KAJ9134600.1"/>
    </source>
</evidence>
<comment type="subcellular location">
    <subcellularLocation>
        <location evidence="1">Membrane</location>
        <topology evidence="1">Multi-pass membrane protein</topology>
    </subcellularLocation>
</comment>
<evidence type="ECO:0000256" key="2">
    <source>
        <dbReference type="ARBA" id="ARBA00006727"/>
    </source>
</evidence>
<sequence>MTFRDLEKSAAHDQKARPHGQPSVLVTEVPASPLERSDPPPPDGGTTAWLQVVSATLINAVAWGYPSAYGVFQLYYTDTLQLPSAQISWIGSVQTFLTYMMCTVAGRLADAGYIRGTTIAGIFLAMFGSFMTSFCTEYWQIFLAQGLCTGVGLGLTYMPSLAVLSSYFGKKRSLAMAISAVGTSVGGAVFPAVVQYLVPQVGFPWAVRCCTLVALVIDVVALLLLKPRLAPRKTGPLVEWGAFKEPPYVLYATGSFLIFWALYFGFFYMNVFATDVVGFTQTSSAQLLIITSLVSIPTRPLSGWIADRRLGPLTTFMVSSLALGAVGICWTAVQDAAGMYAFAVAFGLANGGAQGVFGGSLASLTADPAKMGARYGAVCTLVGFATLAGPPTAGAIIDRCGGRYLWAQVWAGAVTVCGALTVGAARWWLTGGKVWAKV</sequence>
<keyword evidence="4" id="KW-0472">Membrane</keyword>
<gene>
    <name evidence="5" type="ORF">NKR23_g10013</name>
</gene>
<evidence type="ECO:0000256" key="4">
    <source>
        <dbReference type="SAM" id="Phobius"/>
    </source>
</evidence>
<evidence type="ECO:0000313" key="6">
    <source>
        <dbReference type="Proteomes" id="UP001174694"/>
    </source>
</evidence>
<feature type="transmembrane region" description="Helical" evidence="4">
    <location>
        <begin position="248"/>
        <end position="270"/>
    </location>
</feature>
<feature type="transmembrane region" description="Helical" evidence="4">
    <location>
        <begin position="310"/>
        <end position="333"/>
    </location>
</feature>
<feature type="transmembrane region" description="Helical" evidence="4">
    <location>
        <begin position="86"/>
        <end position="106"/>
    </location>
</feature>
<comment type="caution">
    <text evidence="5">The sequence shown here is derived from an EMBL/GenBank/DDBJ whole genome shotgun (WGS) entry which is preliminary data.</text>
</comment>
<comment type="similarity">
    <text evidence="2">Belongs to the major facilitator superfamily. Monocarboxylate porter (TC 2.A.1.13) family.</text>
</comment>
<evidence type="ECO:0000256" key="3">
    <source>
        <dbReference type="SAM" id="MobiDB-lite"/>
    </source>
</evidence>
<feature type="transmembrane region" description="Helical" evidence="4">
    <location>
        <begin position="46"/>
        <end position="66"/>
    </location>
</feature>
<feature type="transmembrane region" description="Helical" evidence="4">
    <location>
        <begin position="409"/>
        <end position="429"/>
    </location>
</feature>
<feature type="transmembrane region" description="Helical" evidence="4">
    <location>
        <begin position="276"/>
        <end position="298"/>
    </location>
</feature>
<keyword evidence="4" id="KW-0812">Transmembrane</keyword>
<dbReference type="AlphaFoldDB" id="A0AA38R3L8"/>
<name>A0AA38R3L8_9PEZI</name>
<accession>A0AA38R3L8</accession>
<feature type="transmembrane region" description="Helical" evidence="4">
    <location>
        <begin position="339"/>
        <end position="363"/>
    </location>
</feature>
<feature type="compositionally biased region" description="Basic and acidic residues" evidence="3">
    <location>
        <begin position="1"/>
        <end position="16"/>
    </location>
</feature>